<evidence type="ECO:0000313" key="2">
    <source>
        <dbReference type="Proteomes" id="UP000018922"/>
    </source>
</evidence>
<dbReference type="HOGENOM" id="CLU_2330406_0_0_5"/>
<evidence type="ECO:0000313" key="1">
    <source>
        <dbReference type="EMBL" id="CDL00561.1"/>
    </source>
</evidence>
<dbReference type="SUPFAM" id="SSF160537">
    <property type="entry name" value="SpoVG-like"/>
    <property type="match status" value="1"/>
</dbReference>
<accession>V6F877</accession>
<dbReference type="AlphaFoldDB" id="V6F877"/>
<keyword evidence="2" id="KW-1185">Reference proteome</keyword>
<name>V6F877_MAGGM</name>
<dbReference type="EMBL" id="HG794546">
    <property type="protein sequence ID" value="CDL00561.1"/>
    <property type="molecule type" value="Genomic_DNA"/>
</dbReference>
<dbReference type="InterPro" id="IPR036751">
    <property type="entry name" value="SpoVG_sf"/>
</dbReference>
<organism evidence="1 2">
    <name type="scientific">Magnetospirillum gryphiswaldense (strain DSM 6361 / JCM 21280 / NBRC 15271 / MSR-1)</name>
    <dbReference type="NCBI Taxonomy" id="431944"/>
    <lineage>
        <taxon>Bacteria</taxon>
        <taxon>Pseudomonadati</taxon>
        <taxon>Pseudomonadota</taxon>
        <taxon>Alphaproteobacteria</taxon>
        <taxon>Rhodospirillales</taxon>
        <taxon>Rhodospirillaceae</taxon>
        <taxon>Magnetospirillum</taxon>
    </lineage>
</organism>
<dbReference type="STRING" id="1430440.MGMSRv2__3346"/>
<proteinExistence type="predicted"/>
<dbReference type="eggNOG" id="COG2088">
    <property type="taxonomic scope" value="Bacteria"/>
</dbReference>
<protein>
    <submittedName>
        <fullName evidence="1">Uncharacterized protein</fullName>
    </submittedName>
</protein>
<sequence length="116" mass="12114">MNSGSEAQPSTTTVQITVLHLVPTQGRGNLLALADVEVLIDGVSIILHGVQVCATSERTEVRLPKYRAPDGTWMAAITLPDEVKGPMGDAVIATGIEAGVLREKGIPPAWTAFPAG</sequence>
<gene>
    <name evidence="1" type="ordered locus">MGMSRv2__3346</name>
</gene>
<dbReference type="Proteomes" id="UP000018922">
    <property type="component" value="Chromosome I"/>
</dbReference>
<reference evidence="1 2" key="1">
    <citation type="journal article" date="2014" name="Genome Announc.">
        <title>Complete genome sequence of Magnetospirillum gryphiswaldense MSR-1.</title>
        <authorList>
            <person name="Wang X."/>
            <person name="Wang Q."/>
            <person name="Zhang W."/>
            <person name="Wang Y."/>
            <person name="Li L."/>
            <person name="Wen T."/>
            <person name="Zhang T."/>
            <person name="Zhang Y."/>
            <person name="Xu J."/>
            <person name="Hu J."/>
            <person name="Li S."/>
            <person name="Liu L."/>
            <person name="Liu J."/>
            <person name="Jiang W."/>
            <person name="Tian J."/>
            <person name="Li Y."/>
            <person name="Schuler D."/>
            <person name="Wang L."/>
            <person name="Li J."/>
        </authorList>
    </citation>
    <scope>NUCLEOTIDE SEQUENCE [LARGE SCALE GENOMIC DNA]</scope>
    <source>
        <strain evidence="2">DSM 6361 / JCM 21280 / NBRC 15271 / MSR-1</strain>
    </source>
</reference>
<dbReference type="KEGG" id="mgy:MGMSRv2__3346"/>
<dbReference type="GO" id="GO:0030435">
    <property type="term" value="P:sporulation resulting in formation of a cellular spore"/>
    <property type="evidence" value="ECO:0007669"/>
    <property type="project" value="InterPro"/>
</dbReference>